<protein>
    <submittedName>
        <fullName evidence="1">Transposase</fullName>
    </submittedName>
</protein>
<accession>A0ABX0JD09</accession>
<comment type="caution">
    <text evidence="1">The sequence shown here is derived from an EMBL/GenBank/DDBJ whole genome shotgun (WGS) entry which is preliminary data.</text>
</comment>
<proteinExistence type="predicted"/>
<name>A0ABX0JD09_9BACL</name>
<organism evidence="1 2">
    <name type="scientific">Paenibacillus agricola</name>
    <dbReference type="NCBI Taxonomy" id="2716264"/>
    <lineage>
        <taxon>Bacteria</taxon>
        <taxon>Bacillati</taxon>
        <taxon>Bacillota</taxon>
        <taxon>Bacilli</taxon>
        <taxon>Bacillales</taxon>
        <taxon>Paenibacillaceae</taxon>
        <taxon>Paenibacillus</taxon>
    </lineage>
</organism>
<dbReference type="Proteomes" id="UP001165962">
    <property type="component" value="Unassembled WGS sequence"/>
</dbReference>
<dbReference type="EMBL" id="JAAOIW010000017">
    <property type="protein sequence ID" value="NHN34304.1"/>
    <property type="molecule type" value="Genomic_DNA"/>
</dbReference>
<sequence>MVINHKKIRRIMRKYGLVVKIRCAHPYKQMLNTTKEHKKLKTYLSVKSIKTNHSPHSYIYSTLQ</sequence>
<reference evidence="1" key="1">
    <citation type="submission" date="2020-03" db="EMBL/GenBank/DDBJ databases">
        <title>Draft sequencing of Paenibacilllus sp. S3N08.</title>
        <authorList>
            <person name="Kim D.-U."/>
        </authorList>
    </citation>
    <scope>NUCLEOTIDE SEQUENCE</scope>
    <source>
        <strain evidence="1">S3N08</strain>
    </source>
</reference>
<keyword evidence="2" id="KW-1185">Reference proteome</keyword>
<gene>
    <name evidence="1" type="ORF">G9U52_31380</name>
</gene>
<evidence type="ECO:0000313" key="2">
    <source>
        <dbReference type="Proteomes" id="UP001165962"/>
    </source>
</evidence>
<evidence type="ECO:0000313" key="1">
    <source>
        <dbReference type="EMBL" id="NHN34304.1"/>
    </source>
</evidence>